<accession>A0A9Q0JVG9</accession>
<evidence type="ECO:0000313" key="1">
    <source>
        <dbReference type="EMBL" id="KAJ4954244.1"/>
    </source>
</evidence>
<dbReference type="Proteomes" id="UP001141806">
    <property type="component" value="Unassembled WGS sequence"/>
</dbReference>
<dbReference type="EMBL" id="JAMYWD010000011">
    <property type="protein sequence ID" value="KAJ4954244.1"/>
    <property type="molecule type" value="Genomic_DNA"/>
</dbReference>
<evidence type="ECO:0000313" key="2">
    <source>
        <dbReference type="Proteomes" id="UP001141806"/>
    </source>
</evidence>
<dbReference type="AlphaFoldDB" id="A0A9Q0JVG9"/>
<sequence length="105" mass="12116">MKLSFGHVLWDLTNEELNTLFARFWAQKRISTQILEYSALPPLMPSVLSFQYSLQLVWIDLQRSLRLLEKTENLVEGKLEMKPFSRGKVGSLQISVIILNLLNAP</sequence>
<name>A0A9Q0JVG9_9MAGN</name>
<protein>
    <submittedName>
        <fullName evidence="1">Uncharacterized protein</fullName>
    </submittedName>
</protein>
<keyword evidence="2" id="KW-1185">Reference proteome</keyword>
<gene>
    <name evidence="1" type="ORF">NE237_011027</name>
</gene>
<reference evidence="1" key="1">
    <citation type="journal article" date="2023" name="Plant J.">
        <title>The genome of the king protea, Protea cynaroides.</title>
        <authorList>
            <person name="Chang J."/>
            <person name="Duong T.A."/>
            <person name="Schoeman C."/>
            <person name="Ma X."/>
            <person name="Roodt D."/>
            <person name="Barker N."/>
            <person name="Li Z."/>
            <person name="Van de Peer Y."/>
            <person name="Mizrachi E."/>
        </authorList>
    </citation>
    <scope>NUCLEOTIDE SEQUENCE</scope>
    <source>
        <tissue evidence="1">Young leaves</tissue>
    </source>
</reference>
<organism evidence="1 2">
    <name type="scientific">Protea cynaroides</name>
    <dbReference type="NCBI Taxonomy" id="273540"/>
    <lineage>
        <taxon>Eukaryota</taxon>
        <taxon>Viridiplantae</taxon>
        <taxon>Streptophyta</taxon>
        <taxon>Embryophyta</taxon>
        <taxon>Tracheophyta</taxon>
        <taxon>Spermatophyta</taxon>
        <taxon>Magnoliopsida</taxon>
        <taxon>Proteales</taxon>
        <taxon>Proteaceae</taxon>
        <taxon>Protea</taxon>
    </lineage>
</organism>
<comment type="caution">
    <text evidence="1">The sequence shown here is derived from an EMBL/GenBank/DDBJ whole genome shotgun (WGS) entry which is preliminary data.</text>
</comment>
<proteinExistence type="predicted"/>